<keyword evidence="2" id="KW-1185">Reference proteome</keyword>
<dbReference type="AlphaFoldDB" id="A0A8K0SYT5"/>
<protein>
    <submittedName>
        <fullName evidence="1">Uncharacterized protein</fullName>
    </submittedName>
</protein>
<organism evidence="1 2">
    <name type="scientific">Stachybotrys elegans</name>
    <dbReference type="NCBI Taxonomy" id="80388"/>
    <lineage>
        <taxon>Eukaryota</taxon>
        <taxon>Fungi</taxon>
        <taxon>Dikarya</taxon>
        <taxon>Ascomycota</taxon>
        <taxon>Pezizomycotina</taxon>
        <taxon>Sordariomycetes</taxon>
        <taxon>Hypocreomycetidae</taxon>
        <taxon>Hypocreales</taxon>
        <taxon>Stachybotryaceae</taxon>
        <taxon>Stachybotrys</taxon>
    </lineage>
</organism>
<accession>A0A8K0SYT5</accession>
<dbReference type="Proteomes" id="UP000813444">
    <property type="component" value="Unassembled WGS sequence"/>
</dbReference>
<proteinExistence type="predicted"/>
<comment type="caution">
    <text evidence="1">The sequence shown here is derived from an EMBL/GenBank/DDBJ whole genome shotgun (WGS) entry which is preliminary data.</text>
</comment>
<evidence type="ECO:0000313" key="2">
    <source>
        <dbReference type="Proteomes" id="UP000813444"/>
    </source>
</evidence>
<evidence type="ECO:0000313" key="1">
    <source>
        <dbReference type="EMBL" id="KAH7326231.1"/>
    </source>
</evidence>
<name>A0A8K0SYT5_9HYPO</name>
<sequence>MSRCTASSDPSGCPDCPGGCLRGKPQHSRIGAGRGDGYKWISAGQKSCKRAGSLRYSEASRHCFPHCVLCWFVGHWRHMHA</sequence>
<dbReference type="EMBL" id="JAGPNK010000002">
    <property type="protein sequence ID" value="KAH7326231.1"/>
    <property type="molecule type" value="Genomic_DNA"/>
</dbReference>
<reference evidence="1" key="1">
    <citation type="journal article" date="2021" name="Nat. Commun.">
        <title>Genetic determinants of endophytism in the Arabidopsis root mycobiome.</title>
        <authorList>
            <person name="Mesny F."/>
            <person name="Miyauchi S."/>
            <person name="Thiergart T."/>
            <person name="Pickel B."/>
            <person name="Atanasova L."/>
            <person name="Karlsson M."/>
            <person name="Huettel B."/>
            <person name="Barry K.W."/>
            <person name="Haridas S."/>
            <person name="Chen C."/>
            <person name="Bauer D."/>
            <person name="Andreopoulos W."/>
            <person name="Pangilinan J."/>
            <person name="LaButti K."/>
            <person name="Riley R."/>
            <person name="Lipzen A."/>
            <person name="Clum A."/>
            <person name="Drula E."/>
            <person name="Henrissat B."/>
            <person name="Kohler A."/>
            <person name="Grigoriev I.V."/>
            <person name="Martin F.M."/>
            <person name="Hacquard S."/>
        </authorList>
    </citation>
    <scope>NUCLEOTIDE SEQUENCE</scope>
    <source>
        <strain evidence="1">MPI-CAGE-CH-0235</strain>
    </source>
</reference>
<gene>
    <name evidence="1" type="ORF">B0I35DRAFT_422190</name>
</gene>